<reference evidence="9 10" key="1">
    <citation type="submission" date="2019-10" db="EMBL/GenBank/DDBJ databases">
        <title>Draft Genome Sequence of Cytophagaceae sp. SJW1-29.</title>
        <authorList>
            <person name="Choi A."/>
        </authorList>
    </citation>
    <scope>NUCLEOTIDE SEQUENCE [LARGE SCALE GENOMIC DNA]</scope>
    <source>
        <strain evidence="9 10">SJW1-29</strain>
    </source>
</reference>
<evidence type="ECO:0000313" key="9">
    <source>
        <dbReference type="EMBL" id="MPR33058.1"/>
    </source>
</evidence>
<dbReference type="Gene3D" id="1.25.40.390">
    <property type="match status" value="1"/>
</dbReference>
<feature type="domain" description="SusD-like N-terminal" evidence="8">
    <location>
        <begin position="72"/>
        <end position="210"/>
    </location>
</feature>
<evidence type="ECO:0000256" key="1">
    <source>
        <dbReference type="ARBA" id="ARBA00004442"/>
    </source>
</evidence>
<feature type="signal peptide" evidence="6">
    <location>
        <begin position="1"/>
        <end position="20"/>
    </location>
</feature>
<dbReference type="InterPro" id="IPR033985">
    <property type="entry name" value="SusD-like_N"/>
</dbReference>
<accession>A0A7C9BB14</accession>
<comment type="caution">
    <text evidence="9">The sequence shown here is derived from an EMBL/GenBank/DDBJ whole genome shotgun (WGS) entry which is preliminary data.</text>
</comment>
<dbReference type="Pfam" id="PF07980">
    <property type="entry name" value="SusD_RagB"/>
    <property type="match status" value="1"/>
</dbReference>
<evidence type="ECO:0000313" key="10">
    <source>
        <dbReference type="Proteomes" id="UP000479293"/>
    </source>
</evidence>
<evidence type="ECO:0000259" key="7">
    <source>
        <dbReference type="Pfam" id="PF07980"/>
    </source>
</evidence>
<keyword evidence="3 6" id="KW-0732">Signal</keyword>
<dbReference type="GO" id="GO:0009279">
    <property type="term" value="C:cell outer membrane"/>
    <property type="evidence" value="ECO:0007669"/>
    <property type="project" value="UniProtKB-SubCell"/>
</dbReference>
<dbReference type="CDD" id="cd08977">
    <property type="entry name" value="SusD"/>
    <property type="match status" value="1"/>
</dbReference>
<dbReference type="InterPro" id="IPR012944">
    <property type="entry name" value="SusD_RagB_dom"/>
</dbReference>
<keyword evidence="5" id="KW-0998">Cell outer membrane</keyword>
<evidence type="ECO:0000256" key="4">
    <source>
        <dbReference type="ARBA" id="ARBA00023136"/>
    </source>
</evidence>
<evidence type="ECO:0000256" key="6">
    <source>
        <dbReference type="SAM" id="SignalP"/>
    </source>
</evidence>
<dbReference type="EMBL" id="WHLY01000002">
    <property type="protein sequence ID" value="MPR33058.1"/>
    <property type="molecule type" value="Genomic_DNA"/>
</dbReference>
<keyword evidence="10" id="KW-1185">Reference proteome</keyword>
<dbReference type="AlphaFoldDB" id="A0A7C9BB14"/>
<feature type="domain" description="RagB/SusD" evidence="7">
    <location>
        <begin position="270"/>
        <end position="564"/>
    </location>
</feature>
<comment type="subcellular location">
    <subcellularLocation>
        <location evidence="1">Cell outer membrane</location>
    </subcellularLocation>
</comment>
<dbReference type="Proteomes" id="UP000479293">
    <property type="component" value="Unassembled WGS sequence"/>
</dbReference>
<keyword evidence="4" id="KW-0472">Membrane</keyword>
<dbReference type="InterPro" id="IPR011990">
    <property type="entry name" value="TPR-like_helical_dom_sf"/>
</dbReference>
<protein>
    <submittedName>
        <fullName evidence="9">RagB/SusD family nutrient uptake outer membrane protein</fullName>
    </submittedName>
</protein>
<organism evidence="9 10">
    <name type="scientific">Salmonirosea aquatica</name>
    <dbReference type="NCBI Taxonomy" id="2654236"/>
    <lineage>
        <taxon>Bacteria</taxon>
        <taxon>Pseudomonadati</taxon>
        <taxon>Bacteroidota</taxon>
        <taxon>Cytophagia</taxon>
        <taxon>Cytophagales</taxon>
        <taxon>Spirosomataceae</taxon>
        <taxon>Salmonirosea</taxon>
    </lineage>
</organism>
<name>A0A7C9BB14_9BACT</name>
<evidence type="ECO:0000256" key="3">
    <source>
        <dbReference type="ARBA" id="ARBA00022729"/>
    </source>
</evidence>
<sequence length="564" mass="64120">MKYFAKILFLLTALVLGSCADLDIDPTSSSASGNFYSNQKELEIAVNDLYQEFLFKLDLDEWGDDHWIRGQLTNPITNSTLNSQTDFIAQYWADLYKGISRATTLLENMQQAEDRVPEAVYNRIEAEARFVRAYCYSILISHFGDVVFYGETVALSESYDLPRTDKKTILDFIFKELDAAAQVLPQSYSASEIRRVTKSTALGIKARIALYMGDYATARDAAKAVIDLKIHSLFPNYRTLFTKEGENSSEIIFSLPQSISLGNVYEPTANVRNYISRNSGGFGAWIPTWSMLDIYECTDGQTIDKSPLYDPHQPFKNRDPRMAMSIVELGSSWLGFTYQPHPDSVKVYSSKLGTRVNNNDTRSIAQFASYTGFIWKKRIDQSWADLQMAENPIIVLRYADILLMYAEAKIELNEIDQSVLDALNTIRARAYGKTSPTEAGYPKITTTDQAALRNALRRERRVELVLEGLRYMDLIRWKLADKALNTDVPGLNDPTKQDRKQWPFTNTLLPRIDENGLVFHDHIIQAGFARKIAGYQFDASKQYLWPIPASERLLNPNLTQNPGY</sequence>
<dbReference type="SUPFAM" id="SSF48452">
    <property type="entry name" value="TPR-like"/>
    <property type="match status" value="1"/>
</dbReference>
<evidence type="ECO:0000256" key="5">
    <source>
        <dbReference type="ARBA" id="ARBA00023237"/>
    </source>
</evidence>
<evidence type="ECO:0000256" key="2">
    <source>
        <dbReference type="ARBA" id="ARBA00006275"/>
    </source>
</evidence>
<dbReference type="RefSeq" id="WP_152758017.1">
    <property type="nucleotide sequence ID" value="NZ_WHLY01000002.1"/>
</dbReference>
<comment type="similarity">
    <text evidence="2">Belongs to the SusD family.</text>
</comment>
<gene>
    <name evidence="9" type="ORF">GBK04_06720</name>
</gene>
<dbReference type="PROSITE" id="PS51257">
    <property type="entry name" value="PROKAR_LIPOPROTEIN"/>
    <property type="match status" value="1"/>
</dbReference>
<feature type="chain" id="PRO_5028858435" evidence="6">
    <location>
        <begin position="21"/>
        <end position="564"/>
    </location>
</feature>
<proteinExistence type="inferred from homology"/>
<evidence type="ECO:0000259" key="8">
    <source>
        <dbReference type="Pfam" id="PF14322"/>
    </source>
</evidence>
<dbReference type="Pfam" id="PF14322">
    <property type="entry name" value="SusD-like_3"/>
    <property type="match status" value="1"/>
</dbReference>